<keyword evidence="3" id="KW-1185">Reference proteome</keyword>
<dbReference type="Proteomes" id="UP000218811">
    <property type="component" value="Unassembled WGS sequence"/>
</dbReference>
<organism evidence="2 3">
    <name type="scientific">Wolfiporia cocos (strain MD-104)</name>
    <name type="common">Brown rot fungus</name>
    <dbReference type="NCBI Taxonomy" id="742152"/>
    <lineage>
        <taxon>Eukaryota</taxon>
        <taxon>Fungi</taxon>
        <taxon>Dikarya</taxon>
        <taxon>Basidiomycota</taxon>
        <taxon>Agaricomycotina</taxon>
        <taxon>Agaricomycetes</taxon>
        <taxon>Polyporales</taxon>
        <taxon>Phaeolaceae</taxon>
        <taxon>Wolfiporia</taxon>
    </lineage>
</organism>
<feature type="region of interest" description="Disordered" evidence="1">
    <location>
        <begin position="1"/>
        <end position="57"/>
    </location>
</feature>
<evidence type="ECO:0008006" key="4">
    <source>
        <dbReference type="Google" id="ProtNLM"/>
    </source>
</evidence>
<feature type="region of interest" description="Disordered" evidence="1">
    <location>
        <begin position="90"/>
        <end position="109"/>
    </location>
</feature>
<name>A0A2H3JGG8_WOLCO</name>
<protein>
    <recommendedName>
        <fullName evidence="4">F-box domain-containing protein</fullName>
    </recommendedName>
</protein>
<reference evidence="2 3" key="1">
    <citation type="journal article" date="2012" name="Science">
        <title>The Paleozoic origin of enzymatic lignin decomposition reconstructed from 31 fungal genomes.</title>
        <authorList>
            <person name="Floudas D."/>
            <person name="Binder M."/>
            <person name="Riley R."/>
            <person name="Barry K."/>
            <person name="Blanchette R.A."/>
            <person name="Henrissat B."/>
            <person name="Martinez A.T."/>
            <person name="Otillar R."/>
            <person name="Spatafora J.W."/>
            <person name="Yadav J.S."/>
            <person name="Aerts A."/>
            <person name="Benoit I."/>
            <person name="Boyd A."/>
            <person name="Carlson A."/>
            <person name="Copeland A."/>
            <person name="Coutinho P.M."/>
            <person name="de Vries R.P."/>
            <person name="Ferreira P."/>
            <person name="Findley K."/>
            <person name="Foster B."/>
            <person name="Gaskell J."/>
            <person name="Glotzer D."/>
            <person name="Gorecki P."/>
            <person name="Heitman J."/>
            <person name="Hesse C."/>
            <person name="Hori C."/>
            <person name="Igarashi K."/>
            <person name="Jurgens J.A."/>
            <person name="Kallen N."/>
            <person name="Kersten P."/>
            <person name="Kohler A."/>
            <person name="Kuees U."/>
            <person name="Kumar T.K.A."/>
            <person name="Kuo A."/>
            <person name="LaButti K."/>
            <person name="Larrondo L.F."/>
            <person name="Lindquist E."/>
            <person name="Ling A."/>
            <person name="Lombard V."/>
            <person name="Lucas S."/>
            <person name="Lundell T."/>
            <person name="Martin R."/>
            <person name="McLaughlin D.J."/>
            <person name="Morgenstern I."/>
            <person name="Morin E."/>
            <person name="Murat C."/>
            <person name="Nagy L.G."/>
            <person name="Nolan M."/>
            <person name="Ohm R.A."/>
            <person name="Patyshakuliyeva A."/>
            <person name="Rokas A."/>
            <person name="Ruiz-Duenas F.J."/>
            <person name="Sabat G."/>
            <person name="Salamov A."/>
            <person name="Samejima M."/>
            <person name="Schmutz J."/>
            <person name="Slot J.C."/>
            <person name="St John F."/>
            <person name="Stenlid J."/>
            <person name="Sun H."/>
            <person name="Sun S."/>
            <person name="Syed K."/>
            <person name="Tsang A."/>
            <person name="Wiebenga A."/>
            <person name="Young D."/>
            <person name="Pisabarro A."/>
            <person name="Eastwood D.C."/>
            <person name="Martin F."/>
            <person name="Cullen D."/>
            <person name="Grigoriev I.V."/>
            <person name="Hibbett D.S."/>
        </authorList>
    </citation>
    <scope>NUCLEOTIDE SEQUENCE [LARGE SCALE GENOMIC DNA]</scope>
    <source>
        <strain evidence="2 3">MD-104</strain>
    </source>
</reference>
<dbReference type="STRING" id="742152.A0A2H3JGG8"/>
<gene>
    <name evidence="2" type="ORF">WOLCODRAFT_157479</name>
</gene>
<evidence type="ECO:0000313" key="2">
    <source>
        <dbReference type="EMBL" id="PCH36788.1"/>
    </source>
</evidence>
<dbReference type="EMBL" id="KB467898">
    <property type="protein sequence ID" value="PCH36788.1"/>
    <property type="molecule type" value="Genomic_DNA"/>
</dbReference>
<proteinExistence type="predicted"/>
<evidence type="ECO:0000256" key="1">
    <source>
        <dbReference type="SAM" id="MobiDB-lite"/>
    </source>
</evidence>
<evidence type="ECO:0000313" key="3">
    <source>
        <dbReference type="Proteomes" id="UP000218811"/>
    </source>
</evidence>
<dbReference type="OrthoDB" id="2798901at2759"/>
<sequence length="237" mass="26544">MPWSNAPRKLRRRSEGLSGDEDKLKATNGARKKVRGDPSSALHTEAADPHGIEQSTQVKPVARNGVEGGNMLEKAGEAREVEKLGWRHIGRVPGAPDTALTESKPPSRMPQLPVKVCERMIDWLWNDNFSLRRCSRVCKAWTPRYRYWMRRNIALNNRSHVQGHARRARTQPHILEQARTVWVLGGANKGEQAPIPQLGTLAIMGAGKLPLVGHLVIQRAIWKPSDFHPLLFACLST</sequence>
<dbReference type="AlphaFoldDB" id="A0A2H3JGG8"/>
<accession>A0A2H3JGG8</accession>